<keyword evidence="3" id="KW-1185">Reference proteome</keyword>
<gene>
    <name evidence="2" type="ORF">M378DRAFT_167617</name>
</gene>
<proteinExistence type="predicted"/>
<protein>
    <submittedName>
        <fullName evidence="2">Uncharacterized protein</fullName>
    </submittedName>
</protein>
<dbReference type="HOGENOM" id="CLU_116354_0_0_1"/>
<organism evidence="2 3">
    <name type="scientific">Amanita muscaria (strain Koide BX008)</name>
    <dbReference type="NCBI Taxonomy" id="946122"/>
    <lineage>
        <taxon>Eukaryota</taxon>
        <taxon>Fungi</taxon>
        <taxon>Dikarya</taxon>
        <taxon>Basidiomycota</taxon>
        <taxon>Agaricomycotina</taxon>
        <taxon>Agaricomycetes</taxon>
        <taxon>Agaricomycetidae</taxon>
        <taxon>Agaricales</taxon>
        <taxon>Pluteineae</taxon>
        <taxon>Amanitaceae</taxon>
        <taxon>Amanita</taxon>
    </lineage>
</organism>
<dbReference type="EMBL" id="KN818291">
    <property type="protein sequence ID" value="KIL60937.1"/>
    <property type="molecule type" value="Genomic_DNA"/>
</dbReference>
<evidence type="ECO:0000313" key="2">
    <source>
        <dbReference type="EMBL" id="KIL60937.1"/>
    </source>
</evidence>
<reference evidence="2 3" key="1">
    <citation type="submission" date="2014-04" db="EMBL/GenBank/DDBJ databases">
        <title>Evolutionary Origins and Diversification of the Mycorrhizal Mutualists.</title>
        <authorList>
            <consortium name="DOE Joint Genome Institute"/>
            <consortium name="Mycorrhizal Genomics Consortium"/>
            <person name="Kohler A."/>
            <person name="Kuo A."/>
            <person name="Nagy L.G."/>
            <person name="Floudas D."/>
            <person name="Copeland A."/>
            <person name="Barry K.W."/>
            <person name="Cichocki N."/>
            <person name="Veneault-Fourrey C."/>
            <person name="LaButti K."/>
            <person name="Lindquist E.A."/>
            <person name="Lipzen A."/>
            <person name="Lundell T."/>
            <person name="Morin E."/>
            <person name="Murat C."/>
            <person name="Riley R."/>
            <person name="Ohm R."/>
            <person name="Sun H."/>
            <person name="Tunlid A."/>
            <person name="Henrissat B."/>
            <person name="Grigoriev I.V."/>
            <person name="Hibbett D.S."/>
            <person name="Martin F."/>
        </authorList>
    </citation>
    <scope>NUCLEOTIDE SEQUENCE [LARGE SCALE GENOMIC DNA]</scope>
    <source>
        <strain evidence="2 3">Koide BX008</strain>
    </source>
</reference>
<name>A0A0C2WHH9_AMAMK</name>
<dbReference type="Proteomes" id="UP000054549">
    <property type="component" value="Unassembled WGS sequence"/>
</dbReference>
<accession>A0A0C2WHH9</accession>
<evidence type="ECO:0000256" key="1">
    <source>
        <dbReference type="SAM" id="MobiDB-lite"/>
    </source>
</evidence>
<sequence>MSDSRVARDNQILFLVLRFRQRPSNGILVERGETNPTPRKQTGQFLLNPMSPSEPIFHHQRSPTHGHTMANGISSSNMPPQPIQDADPSNLVFIPPAAPPQPQEAPSLAPRKSVDTHMQYQQPGMEVVDPSWSCRNVTGFSKGGDSGEQAQHLELPQEAMVVERTQTPLPDFHVDSIKGYWLNSAVDWCKYYADDSRAVGTGKSGIEMSC</sequence>
<evidence type="ECO:0000313" key="3">
    <source>
        <dbReference type="Proteomes" id="UP000054549"/>
    </source>
</evidence>
<dbReference type="InParanoid" id="A0A0C2WHH9"/>
<feature type="region of interest" description="Disordered" evidence="1">
    <location>
        <begin position="60"/>
        <end position="90"/>
    </location>
</feature>
<dbReference type="AlphaFoldDB" id="A0A0C2WHH9"/>